<evidence type="ECO:0000313" key="1">
    <source>
        <dbReference type="EMBL" id="MCQ4924971.1"/>
    </source>
</evidence>
<organism evidence="1 2">
    <name type="scientific">Tissierella carlieri</name>
    <dbReference type="NCBI Taxonomy" id="689904"/>
    <lineage>
        <taxon>Bacteria</taxon>
        <taxon>Bacillati</taxon>
        <taxon>Bacillota</taxon>
        <taxon>Tissierellia</taxon>
        <taxon>Tissierellales</taxon>
        <taxon>Tissierellaceae</taxon>
        <taxon>Tissierella</taxon>
    </lineage>
</organism>
<comment type="caution">
    <text evidence="1">The sequence shown here is derived from an EMBL/GenBank/DDBJ whole genome shotgun (WGS) entry which is preliminary data.</text>
</comment>
<evidence type="ECO:0000313" key="2">
    <source>
        <dbReference type="Proteomes" id="UP001524478"/>
    </source>
</evidence>
<protein>
    <submittedName>
        <fullName evidence="1">Uncharacterized protein</fullName>
    </submittedName>
</protein>
<name>A0ABT1SER1_9FIRM</name>
<dbReference type="Proteomes" id="UP001524478">
    <property type="component" value="Unassembled WGS sequence"/>
</dbReference>
<keyword evidence="2" id="KW-1185">Reference proteome</keyword>
<accession>A0ABT1SER1</accession>
<dbReference type="RefSeq" id="WP_256312562.1">
    <property type="nucleotide sequence ID" value="NZ_JANGAC010000017.1"/>
</dbReference>
<reference evidence="1 2" key="1">
    <citation type="submission" date="2022-06" db="EMBL/GenBank/DDBJ databases">
        <title>Isolation of gut microbiota from human fecal samples.</title>
        <authorList>
            <person name="Pamer E.G."/>
            <person name="Barat B."/>
            <person name="Waligurski E."/>
            <person name="Medina S."/>
            <person name="Paddock L."/>
            <person name="Mostad J."/>
        </authorList>
    </citation>
    <scope>NUCLEOTIDE SEQUENCE [LARGE SCALE GENOMIC DNA]</scope>
    <source>
        <strain evidence="1 2">DFI.7.95</strain>
    </source>
</reference>
<gene>
    <name evidence="1" type="ORF">NE686_17860</name>
</gene>
<dbReference type="EMBL" id="JANGAC010000017">
    <property type="protein sequence ID" value="MCQ4924971.1"/>
    <property type="molecule type" value="Genomic_DNA"/>
</dbReference>
<sequence>MEANIIIKDYPKEAEKLIHIWQHNCDSINHGIDFITFINKRPNNPKNDNRKIAGLSAKSISYLKDDKELIKMSVENFIYLMAKFGVDIEVIEKNK</sequence>
<proteinExistence type="predicted"/>